<evidence type="ECO:0000259" key="10">
    <source>
        <dbReference type="Pfam" id="PF00696"/>
    </source>
</evidence>
<comment type="catalytic activity">
    <reaction evidence="8 9">
        <text>N-acetyl-L-glutamate + ATP = N-acetyl-L-glutamyl 5-phosphate + ADP</text>
        <dbReference type="Rhea" id="RHEA:14629"/>
        <dbReference type="ChEBI" id="CHEBI:30616"/>
        <dbReference type="ChEBI" id="CHEBI:44337"/>
        <dbReference type="ChEBI" id="CHEBI:57936"/>
        <dbReference type="ChEBI" id="CHEBI:456216"/>
        <dbReference type="EC" id="2.7.2.8"/>
    </reaction>
</comment>
<evidence type="ECO:0000256" key="3">
    <source>
        <dbReference type="ARBA" id="ARBA00022605"/>
    </source>
</evidence>
<dbReference type="EC" id="2.7.2.8" evidence="9"/>
<keyword evidence="5 9" id="KW-0547">Nucleotide-binding</keyword>
<dbReference type="PANTHER" id="PTHR23342">
    <property type="entry name" value="N-ACETYLGLUTAMATE SYNTHASE"/>
    <property type="match status" value="1"/>
</dbReference>
<keyword evidence="9" id="KW-0963">Cytoplasm</keyword>
<dbReference type="InterPro" id="IPR001048">
    <property type="entry name" value="Asp/Glu/Uridylate_kinase"/>
</dbReference>
<gene>
    <name evidence="9" type="primary">argB</name>
    <name evidence="11" type="ORF">SE18_12415</name>
</gene>
<dbReference type="PANTHER" id="PTHR23342:SF0">
    <property type="entry name" value="N-ACETYLGLUTAMATE SYNTHASE, MITOCHONDRIAL"/>
    <property type="match status" value="1"/>
</dbReference>
<evidence type="ECO:0000256" key="7">
    <source>
        <dbReference type="ARBA" id="ARBA00022840"/>
    </source>
</evidence>
<dbReference type="AlphaFoldDB" id="A0A0N8GRK6"/>
<dbReference type="RefSeq" id="WP_054534770.1">
    <property type="nucleotide sequence ID" value="NZ_LGKP01000021.1"/>
</dbReference>
<keyword evidence="4 9" id="KW-0808">Transferase</keyword>
<dbReference type="HAMAP" id="MF_00082">
    <property type="entry name" value="ArgB"/>
    <property type="match status" value="1"/>
</dbReference>
<feature type="binding site" evidence="9">
    <location>
        <position position="62"/>
    </location>
    <ligand>
        <name>substrate</name>
    </ligand>
</feature>
<keyword evidence="2 9" id="KW-0055">Arginine biosynthesis</keyword>
<keyword evidence="3 9" id="KW-0028">Amino-acid biosynthesis</keyword>
<dbReference type="Gene3D" id="3.40.1160.10">
    <property type="entry name" value="Acetylglutamate kinase-like"/>
    <property type="match status" value="1"/>
</dbReference>
<dbReference type="Proteomes" id="UP000050277">
    <property type="component" value="Unassembled WGS sequence"/>
</dbReference>
<feature type="binding site" evidence="9">
    <location>
        <position position="157"/>
    </location>
    <ligand>
        <name>substrate</name>
    </ligand>
</feature>
<keyword evidence="6 9" id="KW-0418">Kinase</keyword>
<comment type="similarity">
    <text evidence="9">Belongs to the acetylglutamate kinase family. ArgB subfamily.</text>
</comment>
<dbReference type="OrthoDB" id="9803155at2"/>
<comment type="function">
    <text evidence="9">Catalyzes the ATP-dependent phosphorylation of N-acetyl-L-glutamate.</text>
</comment>
<evidence type="ECO:0000256" key="5">
    <source>
        <dbReference type="ARBA" id="ARBA00022741"/>
    </source>
</evidence>
<dbReference type="InterPro" id="IPR036393">
    <property type="entry name" value="AceGlu_kinase-like_sf"/>
</dbReference>
<evidence type="ECO:0000256" key="8">
    <source>
        <dbReference type="ARBA" id="ARBA00048141"/>
    </source>
</evidence>
<dbReference type="InterPro" id="IPR004662">
    <property type="entry name" value="AcgluKinase_fam"/>
</dbReference>
<protein>
    <recommendedName>
        <fullName evidence="9">Acetylglutamate kinase</fullName>
        <ecNumber evidence="9">2.7.2.8</ecNumber>
    </recommendedName>
    <alternativeName>
        <fullName evidence="9">N-acetyl-L-glutamate 5-phosphotransferase</fullName>
    </alternativeName>
    <alternativeName>
        <fullName evidence="9">NAG kinase</fullName>
        <shortName evidence="9">NAGK</shortName>
    </alternativeName>
</protein>
<dbReference type="EMBL" id="LGKP01000021">
    <property type="protein sequence ID" value="KPL86762.1"/>
    <property type="molecule type" value="Genomic_DNA"/>
</dbReference>
<dbReference type="GO" id="GO:0003991">
    <property type="term" value="F:acetylglutamate kinase activity"/>
    <property type="evidence" value="ECO:0007669"/>
    <property type="project" value="UniProtKB-UniRule"/>
</dbReference>
<keyword evidence="7 9" id="KW-0067">ATP-binding</keyword>
<proteinExistence type="inferred from homology"/>
<evidence type="ECO:0000313" key="12">
    <source>
        <dbReference type="Proteomes" id="UP000050277"/>
    </source>
</evidence>
<dbReference type="Pfam" id="PF00696">
    <property type="entry name" value="AA_kinase"/>
    <property type="match status" value="1"/>
</dbReference>
<dbReference type="GO" id="GO:0005524">
    <property type="term" value="F:ATP binding"/>
    <property type="evidence" value="ECO:0007669"/>
    <property type="project" value="UniProtKB-UniRule"/>
</dbReference>
<dbReference type="STRING" id="70996.SE18_12415"/>
<dbReference type="PIRSF" id="PIRSF000728">
    <property type="entry name" value="NAGK"/>
    <property type="match status" value="1"/>
</dbReference>
<evidence type="ECO:0000256" key="6">
    <source>
        <dbReference type="ARBA" id="ARBA00022777"/>
    </source>
</evidence>
<dbReference type="SUPFAM" id="SSF53633">
    <property type="entry name" value="Carbamate kinase-like"/>
    <property type="match status" value="1"/>
</dbReference>
<evidence type="ECO:0000256" key="9">
    <source>
        <dbReference type="HAMAP-Rule" id="MF_00082"/>
    </source>
</evidence>
<sequence>MRILKLGGNEIDDPTWLARLVAVIQTMVNGHDVPILVHGGGKEIGQLQVALGGEPQFVAGLRVTDQTALKAATMVLCGSVSTRLVAALNAVGVEALGLSGVDRNLVYATRVEHAAGDLGAVGKPARIRATVLYEALAADVVPVLAPICADGAGGTLNVNADVFAGAIAAAVGADEAVFISNVPGVLVDGVVAPRLNTNEIQALIANGTISGGMIPKVESALSGLQAGVKIVRITNIDQLEAGTIIEAA</sequence>
<name>A0A0N8GRK6_9CHLR</name>
<organism evidence="11 12">
    <name type="scientific">Herpetosiphon geysericola</name>
    <dbReference type="NCBI Taxonomy" id="70996"/>
    <lineage>
        <taxon>Bacteria</taxon>
        <taxon>Bacillati</taxon>
        <taxon>Chloroflexota</taxon>
        <taxon>Chloroflexia</taxon>
        <taxon>Herpetosiphonales</taxon>
        <taxon>Herpetosiphonaceae</taxon>
        <taxon>Herpetosiphon</taxon>
    </lineage>
</organism>
<feature type="site" description="Transition state stabilizer" evidence="9">
    <location>
        <position position="5"/>
    </location>
</feature>
<dbReference type="PATRIC" id="fig|70996.4.peg.4167"/>
<feature type="site" description="Transition state stabilizer" evidence="9">
    <location>
        <position position="216"/>
    </location>
</feature>
<evidence type="ECO:0000256" key="4">
    <source>
        <dbReference type="ARBA" id="ARBA00022679"/>
    </source>
</evidence>
<evidence type="ECO:0000256" key="2">
    <source>
        <dbReference type="ARBA" id="ARBA00022571"/>
    </source>
</evidence>
<comment type="subcellular location">
    <subcellularLocation>
        <location evidence="9">Cytoplasm</location>
    </subcellularLocation>
</comment>
<dbReference type="CDD" id="cd04238">
    <property type="entry name" value="AAK_NAGK-like"/>
    <property type="match status" value="1"/>
</dbReference>
<dbReference type="GO" id="GO:0042450">
    <property type="term" value="P:L-arginine biosynthetic process via ornithine"/>
    <property type="evidence" value="ECO:0007669"/>
    <property type="project" value="UniProtKB-UniRule"/>
</dbReference>
<dbReference type="GO" id="GO:0005737">
    <property type="term" value="C:cytoplasm"/>
    <property type="evidence" value="ECO:0007669"/>
    <property type="project" value="UniProtKB-SubCell"/>
</dbReference>
<comment type="pathway">
    <text evidence="1 9">Amino-acid biosynthesis; L-arginine biosynthesis; N(2)-acetyl-L-ornithine from L-glutamate: step 2/4.</text>
</comment>
<dbReference type="InterPro" id="IPR037528">
    <property type="entry name" value="ArgB"/>
</dbReference>
<feature type="binding site" evidence="9">
    <location>
        <begin position="40"/>
        <end position="41"/>
    </location>
    <ligand>
        <name>substrate</name>
    </ligand>
</feature>
<dbReference type="UniPathway" id="UPA00068">
    <property type="reaction ID" value="UER00107"/>
</dbReference>
<accession>A0A0N8GRK6</accession>
<keyword evidence="12" id="KW-1185">Reference proteome</keyword>
<comment type="caution">
    <text evidence="11">The sequence shown here is derived from an EMBL/GenBank/DDBJ whole genome shotgun (WGS) entry which is preliminary data.</text>
</comment>
<evidence type="ECO:0000256" key="1">
    <source>
        <dbReference type="ARBA" id="ARBA00004828"/>
    </source>
</evidence>
<dbReference type="NCBIfam" id="TIGR00761">
    <property type="entry name" value="argB"/>
    <property type="match status" value="1"/>
</dbReference>
<feature type="domain" description="Aspartate/glutamate/uridylate kinase" evidence="10">
    <location>
        <begin position="2"/>
        <end position="235"/>
    </location>
</feature>
<reference evidence="11 12" key="1">
    <citation type="submission" date="2015-07" db="EMBL/GenBank/DDBJ databases">
        <title>Whole genome sequence of Herpetosiphon geysericola DSM 7119.</title>
        <authorList>
            <person name="Hemp J."/>
            <person name="Ward L.M."/>
            <person name="Pace L.A."/>
            <person name="Fischer W.W."/>
        </authorList>
    </citation>
    <scope>NUCLEOTIDE SEQUENCE [LARGE SCALE GENOMIC DNA]</scope>
    <source>
        <strain evidence="11 12">DSM 7119</strain>
    </source>
</reference>
<evidence type="ECO:0000313" key="11">
    <source>
        <dbReference type="EMBL" id="KPL86762.1"/>
    </source>
</evidence>